<protein>
    <submittedName>
        <fullName evidence="2">25 kDa protein elicitor</fullName>
    </submittedName>
</protein>
<evidence type="ECO:0000313" key="3">
    <source>
        <dbReference type="Proteomes" id="UP000094444"/>
    </source>
</evidence>
<feature type="chain" id="PRO_5015113109" evidence="1">
    <location>
        <begin position="18"/>
        <end position="260"/>
    </location>
</feature>
<dbReference type="STRING" id="158607.A0A2P5I9J0"/>
<accession>A0A2P5I9J0</accession>
<dbReference type="PANTHER" id="PTHR33657:SF6">
    <property type="entry name" value="SECRETED PROTEIN"/>
    <property type="match status" value="1"/>
</dbReference>
<dbReference type="InParanoid" id="A0A2P5I9J0"/>
<sequence length="260" mass="28305">MQSTIISMLAIAGAVSAAPLEGRDVAWVDGLELQSWNNTLTPSWAGQVVVDYQPYLKVASGCVPFPVVTKDGKVGSGLAPTGSMSSECDSSIGQVYARSGWLENGSWGIMYCWYFPKNQNKDQFLLAPEGHRHDFQNVIIYFAKDDDDFAHNPPVGVAYSSAVDGTYTKFKPGSVNGPVFQDNTHLYVKYDRLSEDPKLHVVSPTSEAGGQQPIVQWAAFTDAARRSISTADFGADVTVPFIDAHFQRNLEAGFDSGFYA</sequence>
<feature type="signal peptide" evidence="1">
    <location>
        <begin position="1"/>
        <end position="17"/>
    </location>
</feature>
<organism evidence="2 3">
    <name type="scientific">Diaporthe helianthi</name>
    <dbReference type="NCBI Taxonomy" id="158607"/>
    <lineage>
        <taxon>Eukaryota</taxon>
        <taxon>Fungi</taxon>
        <taxon>Dikarya</taxon>
        <taxon>Ascomycota</taxon>
        <taxon>Pezizomycotina</taxon>
        <taxon>Sordariomycetes</taxon>
        <taxon>Sordariomycetidae</taxon>
        <taxon>Diaporthales</taxon>
        <taxon>Diaporthaceae</taxon>
        <taxon>Diaporthe</taxon>
    </lineage>
</organism>
<reference evidence="2" key="1">
    <citation type="submission" date="2017-09" db="EMBL/GenBank/DDBJ databases">
        <title>Polyketide synthases of a Diaporthe helianthi virulent isolate.</title>
        <authorList>
            <person name="Baroncelli R."/>
        </authorList>
    </citation>
    <scope>NUCLEOTIDE SEQUENCE [LARGE SCALE GENOMIC DNA]</scope>
    <source>
        <strain evidence="2">7/96</strain>
    </source>
</reference>
<dbReference type="EMBL" id="MAVT02000133">
    <property type="protein sequence ID" value="POS79161.1"/>
    <property type="molecule type" value="Genomic_DNA"/>
</dbReference>
<evidence type="ECO:0000256" key="1">
    <source>
        <dbReference type="SAM" id="SignalP"/>
    </source>
</evidence>
<keyword evidence="1" id="KW-0732">Signal</keyword>
<gene>
    <name evidence="2" type="ORF">DHEL01_v202436</name>
</gene>
<evidence type="ECO:0000313" key="2">
    <source>
        <dbReference type="EMBL" id="POS79161.1"/>
    </source>
</evidence>
<name>A0A2P5I9J0_DIAHE</name>
<keyword evidence="3" id="KW-1185">Reference proteome</keyword>
<comment type="caution">
    <text evidence="2">The sequence shown here is derived from an EMBL/GenBank/DDBJ whole genome shotgun (WGS) entry which is preliminary data.</text>
</comment>
<dbReference type="Proteomes" id="UP000094444">
    <property type="component" value="Unassembled WGS sequence"/>
</dbReference>
<dbReference type="OrthoDB" id="89086at2759"/>
<dbReference type="PIRSF" id="PIRSF029958">
    <property type="entry name" value="Necrosis-inducing_protein"/>
    <property type="match status" value="1"/>
</dbReference>
<dbReference type="Pfam" id="PF05630">
    <property type="entry name" value="NPP1"/>
    <property type="match status" value="1"/>
</dbReference>
<proteinExistence type="predicted"/>
<dbReference type="PANTHER" id="PTHR33657">
    <property type="entry name" value="DOMAIN PROTEIN, PUTATIVE (AFU_ORTHOLOGUE AFUA_5G00600)-RELATED"/>
    <property type="match status" value="1"/>
</dbReference>
<dbReference type="AlphaFoldDB" id="A0A2P5I9J0"/>
<dbReference type="InterPro" id="IPR008701">
    <property type="entry name" value="NPP1"/>
</dbReference>